<evidence type="ECO:0000256" key="2">
    <source>
        <dbReference type="ARBA" id="ARBA00022801"/>
    </source>
</evidence>
<dbReference type="GO" id="GO:0016787">
    <property type="term" value="F:hydrolase activity"/>
    <property type="evidence" value="ECO:0007669"/>
    <property type="project" value="UniProtKB-KW"/>
</dbReference>
<evidence type="ECO:0000259" key="4">
    <source>
        <dbReference type="Pfam" id="PF07859"/>
    </source>
</evidence>
<accession>A0A1H5AKM5</accession>
<dbReference type="Proteomes" id="UP000198985">
    <property type="component" value="Unassembled WGS sequence"/>
</dbReference>
<sequence length="346" mass="36791">MWRGDKSLRHTGLAPTGLRHSPQNLGTRLMATYPLSAQMLAFVEKTVSFNSTDSSLAGMRQAYSEMCRAFTPPRPAELYVVDFELAGVPVRSYQPPVSPSTGGSPCIVYLHGGGWVVGDLDSHDFICAELASTLGVLVIAVDYRLAPEHPFPAGFDDCLKVWRALRSGPFQLDPARTLVAGDSAGGNLAAALCLALRDAGEPLPAAQVLIYPGLGGDQRLASRSECVDAPLLSSSDVDCYHALYLRGSRQPGAYAMPLLAEDLGGLPPALIAVAQFDPLRDDGVHYAERLNVAGVAATLYYGEGLVHGCLRGRGQVAEVDALYETLLGYLAEKTGGKTLTQQGHAH</sequence>
<feature type="region of interest" description="Disordered" evidence="3">
    <location>
        <begin position="1"/>
        <end position="21"/>
    </location>
</feature>
<dbReference type="InterPro" id="IPR050300">
    <property type="entry name" value="GDXG_lipolytic_enzyme"/>
</dbReference>
<dbReference type="PANTHER" id="PTHR48081">
    <property type="entry name" value="AB HYDROLASE SUPERFAMILY PROTEIN C4A8.06C"/>
    <property type="match status" value="1"/>
</dbReference>
<dbReference type="InterPro" id="IPR013094">
    <property type="entry name" value="AB_hydrolase_3"/>
</dbReference>
<evidence type="ECO:0000313" key="5">
    <source>
        <dbReference type="EMBL" id="SED42130.1"/>
    </source>
</evidence>
<name>A0A1H5AKM5_9PSED</name>
<evidence type="ECO:0000256" key="3">
    <source>
        <dbReference type="SAM" id="MobiDB-lite"/>
    </source>
</evidence>
<evidence type="ECO:0000313" key="6">
    <source>
        <dbReference type="Proteomes" id="UP000198985"/>
    </source>
</evidence>
<dbReference type="InterPro" id="IPR029058">
    <property type="entry name" value="AB_hydrolase_fold"/>
</dbReference>
<feature type="domain" description="Alpha/beta hydrolase fold-3" evidence="4">
    <location>
        <begin position="107"/>
        <end position="310"/>
    </location>
</feature>
<gene>
    <name evidence="5" type="ORF">SAMN04490194_0332</name>
</gene>
<dbReference type="PROSITE" id="PS01173">
    <property type="entry name" value="LIPASE_GDXG_HIS"/>
    <property type="match status" value="1"/>
</dbReference>
<proteinExistence type="inferred from homology"/>
<organism evidence="5 6">
    <name type="scientific">Pseudomonas migulae</name>
    <dbReference type="NCBI Taxonomy" id="78543"/>
    <lineage>
        <taxon>Bacteria</taxon>
        <taxon>Pseudomonadati</taxon>
        <taxon>Pseudomonadota</taxon>
        <taxon>Gammaproteobacteria</taxon>
        <taxon>Pseudomonadales</taxon>
        <taxon>Pseudomonadaceae</taxon>
        <taxon>Pseudomonas</taxon>
    </lineage>
</organism>
<comment type="similarity">
    <text evidence="1">Belongs to the 'GDXG' lipolytic enzyme family.</text>
</comment>
<protein>
    <submittedName>
        <fullName evidence="5">Acetyl esterase</fullName>
    </submittedName>
</protein>
<keyword evidence="2" id="KW-0378">Hydrolase</keyword>
<dbReference type="Gene3D" id="3.40.50.1820">
    <property type="entry name" value="alpha/beta hydrolase"/>
    <property type="match status" value="1"/>
</dbReference>
<dbReference type="InterPro" id="IPR002168">
    <property type="entry name" value="Lipase_GDXG_HIS_AS"/>
</dbReference>
<dbReference type="AlphaFoldDB" id="A0A1H5AKM5"/>
<dbReference type="PANTHER" id="PTHR48081:SF8">
    <property type="entry name" value="ALPHA_BETA HYDROLASE FOLD-3 DOMAIN-CONTAINING PROTEIN-RELATED"/>
    <property type="match status" value="1"/>
</dbReference>
<reference evidence="5 6" key="1">
    <citation type="submission" date="2016-10" db="EMBL/GenBank/DDBJ databases">
        <authorList>
            <person name="de Groot N.N."/>
        </authorList>
    </citation>
    <scope>NUCLEOTIDE SEQUENCE [LARGE SCALE GENOMIC DNA]</scope>
    <source>
        <strain evidence="5 6">BS3662</strain>
    </source>
</reference>
<dbReference type="EMBL" id="FNTY01000001">
    <property type="protein sequence ID" value="SED42130.1"/>
    <property type="molecule type" value="Genomic_DNA"/>
</dbReference>
<evidence type="ECO:0000256" key="1">
    <source>
        <dbReference type="ARBA" id="ARBA00010515"/>
    </source>
</evidence>
<dbReference type="Pfam" id="PF07859">
    <property type="entry name" value="Abhydrolase_3"/>
    <property type="match status" value="1"/>
</dbReference>
<dbReference type="SUPFAM" id="SSF53474">
    <property type="entry name" value="alpha/beta-Hydrolases"/>
    <property type="match status" value="1"/>
</dbReference>